<dbReference type="EMBL" id="ONZG01000015">
    <property type="protein sequence ID" value="SPJ31046.1"/>
    <property type="molecule type" value="Genomic_DNA"/>
</dbReference>
<gene>
    <name evidence="1" type="ORF">TRM7615_04585</name>
</gene>
<name>A0A2R8CF68_9RHOB</name>
<dbReference type="AlphaFoldDB" id="A0A2R8CF68"/>
<accession>A0A2R8CF68</accession>
<evidence type="ECO:0000313" key="2">
    <source>
        <dbReference type="Proteomes" id="UP000244898"/>
    </source>
</evidence>
<proteinExistence type="predicted"/>
<keyword evidence="2" id="KW-1185">Reference proteome</keyword>
<sequence length="31" mass="3640">MFTLHPEDVGIHFTRAWIEDSITVDTLPREL</sequence>
<organism evidence="1 2">
    <name type="scientific">Falsiruegeria mediterranea M17</name>
    <dbReference type="NCBI Taxonomy" id="1200281"/>
    <lineage>
        <taxon>Bacteria</taxon>
        <taxon>Pseudomonadati</taxon>
        <taxon>Pseudomonadota</taxon>
        <taxon>Alphaproteobacteria</taxon>
        <taxon>Rhodobacterales</taxon>
        <taxon>Roseobacteraceae</taxon>
        <taxon>Falsiruegeria</taxon>
    </lineage>
</organism>
<dbReference type="Proteomes" id="UP000244898">
    <property type="component" value="Unassembled WGS sequence"/>
</dbReference>
<evidence type="ECO:0000313" key="1">
    <source>
        <dbReference type="EMBL" id="SPJ31046.1"/>
    </source>
</evidence>
<protein>
    <submittedName>
        <fullName evidence="1">Uncharacterized protein</fullName>
    </submittedName>
</protein>
<reference evidence="2" key="1">
    <citation type="submission" date="2018-03" db="EMBL/GenBank/DDBJ databases">
        <authorList>
            <person name="Rodrigo-Torres L."/>
            <person name="Arahal R. D."/>
            <person name="Lucena T."/>
        </authorList>
    </citation>
    <scope>NUCLEOTIDE SEQUENCE [LARGE SCALE GENOMIC DNA]</scope>
    <source>
        <strain evidence="2">CECT 7615</strain>
    </source>
</reference>